<dbReference type="InterPro" id="IPR020094">
    <property type="entry name" value="TruA/RsuA/RluB/E/F_N"/>
</dbReference>
<evidence type="ECO:0000313" key="9">
    <source>
        <dbReference type="EMBL" id="ADP77017.1"/>
    </source>
</evidence>
<evidence type="ECO:0000256" key="2">
    <source>
        <dbReference type="ARBA" id="ARBA00022694"/>
    </source>
</evidence>
<feature type="active site" description="Nucleophile" evidence="4 5">
    <location>
        <position position="56"/>
    </location>
</feature>
<dbReference type="Pfam" id="PF01416">
    <property type="entry name" value="PseudoU_synth_1"/>
    <property type="match status" value="2"/>
</dbReference>
<evidence type="ECO:0000259" key="8">
    <source>
        <dbReference type="Pfam" id="PF01416"/>
    </source>
</evidence>
<dbReference type="Gene3D" id="3.30.70.660">
    <property type="entry name" value="Pseudouridine synthase I, catalytic domain, C-terminal subdomain"/>
    <property type="match status" value="1"/>
</dbReference>
<feature type="domain" description="Pseudouridine synthase I TruA alpha/beta" evidence="8">
    <location>
        <begin position="126"/>
        <end position="225"/>
    </location>
</feature>
<dbReference type="EMBL" id="CP002278">
    <property type="protein sequence ID" value="ADP77017.1"/>
    <property type="molecule type" value="Genomic_DNA"/>
</dbReference>
<dbReference type="HOGENOM" id="CLU_014673_4_2_2"/>
<accession>E3GXI5</accession>
<feature type="binding site" evidence="4 6">
    <location>
        <position position="109"/>
    </location>
    <ligand>
        <name>substrate</name>
    </ligand>
</feature>
<dbReference type="InterPro" id="IPR020095">
    <property type="entry name" value="PsdUridine_synth_TruA_C"/>
</dbReference>
<evidence type="ECO:0000256" key="7">
    <source>
        <dbReference type="RuleBase" id="RU003792"/>
    </source>
</evidence>
<name>E3GXI5_METFV</name>
<keyword evidence="3 4" id="KW-0413">Isomerase</keyword>
<dbReference type="AlphaFoldDB" id="E3GXI5"/>
<comment type="similarity">
    <text evidence="1 4 7">Belongs to the tRNA pseudouridine synthase TruA family.</text>
</comment>
<evidence type="ECO:0000256" key="5">
    <source>
        <dbReference type="PIRSR" id="PIRSR001430-1"/>
    </source>
</evidence>
<dbReference type="Proteomes" id="UP000002315">
    <property type="component" value="Chromosome"/>
</dbReference>
<dbReference type="GO" id="GO:0031119">
    <property type="term" value="P:tRNA pseudouridine synthesis"/>
    <property type="evidence" value="ECO:0007669"/>
    <property type="project" value="UniProtKB-UniRule"/>
</dbReference>
<dbReference type="SUPFAM" id="SSF55120">
    <property type="entry name" value="Pseudouridine synthase"/>
    <property type="match status" value="1"/>
</dbReference>
<organism evidence="9 10">
    <name type="scientific">Methanothermus fervidus (strain ATCC 43054 / DSM 2088 / JCM 10308 / V24 S)</name>
    <dbReference type="NCBI Taxonomy" id="523846"/>
    <lineage>
        <taxon>Archaea</taxon>
        <taxon>Methanobacteriati</taxon>
        <taxon>Methanobacteriota</taxon>
        <taxon>Methanomada group</taxon>
        <taxon>Methanobacteria</taxon>
        <taxon>Methanobacteriales</taxon>
        <taxon>Methanothermaceae</taxon>
        <taxon>Methanothermus</taxon>
    </lineage>
</organism>
<evidence type="ECO:0000256" key="4">
    <source>
        <dbReference type="HAMAP-Rule" id="MF_00171"/>
    </source>
</evidence>
<reference evidence="9 10" key="1">
    <citation type="journal article" date="2010" name="Stand. Genomic Sci.">
        <title>Complete genome sequence of Methanothermus fervidus type strain (V24S).</title>
        <authorList>
            <person name="Anderson I."/>
            <person name="Djao O.D."/>
            <person name="Misra M."/>
            <person name="Chertkov O."/>
            <person name="Nolan M."/>
            <person name="Lucas S."/>
            <person name="Lapidus A."/>
            <person name="Del Rio T.G."/>
            <person name="Tice H."/>
            <person name="Cheng J.F."/>
            <person name="Tapia R."/>
            <person name="Han C."/>
            <person name="Goodwin L."/>
            <person name="Pitluck S."/>
            <person name="Liolios K."/>
            <person name="Ivanova N."/>
            <person name="Mavromatis K."/>
            <person name="Mikhailova N."/>
            <person name="Pati A."/>
            <person name="Brambilla E."/>
            <person name="Chen A."/>
            <person name="Palaniappan K."/>
            <person name="Land M."/>
            <person name="Hauser L."/>
            <person name="Chang Y.J."/>
            <person name="Jeffries C.D."/>
            <person name="Sikorski J."/>
            <person name="Spring S."/>
            <person name="Rohde M."/>
            <person name="Eichinger K."/>
            <person name="Huber H."/>
            <person name="Wirth R."/>
            <person name="Goker M."/>
            <person name="Detter J.C."/>
            <person name="Woyke T."/>
            <person name="Bristow J."/>
            <person name="Eisen J.A."/>
            <person name="Markowitz V."/>
            <person name="Hugenholtz P."/>
            <person name="Klenk H.P."/>
            <person name="Kyrpides N.C."/>
        </authorList>
    </citation>
    <scope>NUCLEOTIDE SEQUENCE [LARGE SCALE GENOMIC DNA]</scope>
    <source>
        <strain evidence="10">ATCC 43054 / DSM 2088 / JCM 10308 / V24 S</strain>
    </source>
</reference>
<gene>
    <name evidence="4" type="primary">truA</name>
    <name evidence="9" type="ordered locus">Mfer_0214</name>
</gene>
<dbReference type="GO" id="GO:0003723">
    <property type="term" value="F:RNA binding"/>
    <property type="evidence" value="ECO:0007669"/>
    <property type="project" value="InterPro"/>
</dbReference>
<dbReference type="InterPro" id="IPR001406">
    <property type="entry name" value="PsdUridine_synth_TruA"/>
</dbReference>
<proteinExistence type="inferred from homology"/>
<evidence type="ECO:0000256" key="1">
    <source>
        <dbReference type="ARBA" id="ARBA00009375"/>
    </source>
</evidence>
<dbReference type="InterPro" id="IPR020103">
    <property type="entry name" value="PsdUridine_synth_cat_dom_sf"/>
</dbReference>
<evidence type="ECO:0000313" key="10">
    <source>
        <dbReference type="Proteomes" id="UP000002315"/>
    </source>
</evidence>
<keyword evidence="2 4" id="KW-0819">tRNA processing</keyword>
<dbReference type="PANTHER" id="PTHR11142">
    <property type="entry name" value="PSEUDOURIDYLATE SYNTHASE"/>
    <property type="match status" value="1"/>
</dbReference>
<protein>
    <recommendedName>
        <fullName evidence="4">tRNA pseudouridine synthase A</fullName>
        <ecNumber evidence="4">5.4.99.12</ecNumber>
    </recommendedName>
    <alternativeName>
        <fullName evidence="4">tRNA pseudouridine(38-40) synthase</fullName>
    </alternativeName>
    <alternativeName>
        <fullName evidence="4">tRNA pseudouridylate synthase I</fullName>
    </alternativeName>
    <alternativeName>
        <fullName evidence="4">tRNA-uridine isomerase I</fullName>
    </alternativeName>
</protein>
<evidence type="ECO:0000256" key="6">
    <source>
        <dbReference type="PIRSR" id="PIRSR001430-2"/>
    </source>
</evidence>
<dbReference type="OrthoDB" id="25720at2157"/>
<dbReference type="PIRSF" id="PIRSF001430">
    <property type="entry name" value="tRNA_psdUrid_synth"/>
    <property type="match status" value="1"/>
</dbReference>
<dbReference type="Gene3D" id="3.30.70.580">
    <property type="entry name" value="Pseudouridine synthase I, catalytic domain, N-terminal subdomain"/>
    <property type="match status" value="1"/>
</dbReference>
<dbReference type="GO" id="GO:0160147">
    <property type="term" value="F:tRNA pseudouridine(38-40) synthase activity"/>
    <property type="evidence" value="ECO:0007669"/>
    <property type="project" value="UniProtKB-EC"/>
</dbReference>
<dbReference type="KEGG" id="mfv:Mfer_0214"/>
<comment type="function">
    <text evidence="4">Formation of pseudouridine at positions 38, 39 and 40 in the anticodon stem and loop of transfer RNAs.</text>
</comment>
<feature type="domain" description="Pseudouridine synthase I TruA alpha/beta" evidence="8">
    <location>
        <begin position="8"/>
        <end position="76"/>
    </location>
</feature>
<dbReference type="HAMAP" id="MF_00171">
    <property type="entry name" value="TruA"/>
    <property type="match status" value="1"/>
</dbReference>
<dbReference type="EC" id="5.4.99.12" evidence="4"/>
<sequence length="277" mass="32665">MKKIALKVAYIGTHFFGFQRQPDLRTVEGELIKALVETGILDESGVARFRSAGRTDKGVHALGNVVTFFTDEDVIINQINSCLPDDVYILGKASVPYGFKTRYAYRRHYRYVLPNDGLNIELMKEASKKFEGRHDFTNFSRRVEERNPIRYIEKVDVVDKGEYIWVDVIGESFLWQMVRKMVKVLFDIGKEEYEPEKIDEFLDTEEKVYIEPMPPENLILMKVMYKPPVKFEHEEKAYLKFMSKLEEELTKYRSAYFVRETMSEFVKEEIDKRKENS</sequence>
<comment type="catalytic activity">
    <reaction evidence="4 7">
        <text>uridine(38/39/40) in tRNA = pseudouridine(38/39/40) in tRNA</text>
        <dbReference type="Rhea" id="RHEA:22376"/>
        <dbReference type="Rhea" id="RHEA-COMP:10085"/>
        <dbReference type="Rhea" id="RHEA-COMP:10087"/>
        <dbReference type="ChEBI" id="CHEBI:65314"/>
        <dbReference type="ChEBI" id="CHEBI:65315"/>
        <dbReference type="EC" id="5.4.99.12"/>
    </reaction>
</comment>
<dbReference type="NCBIfam" id="TIGR00071">
    <property type="entry name" value="hisT_truA"/>
    <property type="match status" value="1"/>
</dbReference>
<keyword evidence="10" id="KW-1185">Reference proteome</keyword>
<dbReference type="PANTHER" id="PTHR11142:SF0">
    <property type="entry name" value="TRNA PSEUDOURIDINE SYNTHASE-LIKE 1"/>
    <property type="match status" value="1"/>
</dbReference>
<evidence type="ECO:0000256" key="3">
    <source>
        <dbReference type="ARBA" id="ARBA00023235"/>
    </source>
</evidence>
<dbReference type="InterPro" id="IPR020097">
    <property type="entry name" value="PsdUridine_synth_TruA_a/b_dom"/>
</dbReference>
<comment type="caution">
    <text evidence="4">Lacks conserved residue(s) required for the propagation of feature annotation.</text>
</comment>
<dbReference type="STRING" id="523846.Mfer_0214"/>